<keyword evidence="2" id="KW-1185">Reference proteome</keyword>
<dbReference type="EMBL" id="CAUJNA010003646">
    <property type="protein sequence ID" value="CAJ1406777.1"/>
    <property type="molecule type" value="Genomic_DNA"/>
</dbReference>
<evidence type="ECO:0000313" key="2">
    <source>
        <dbReference type="Proteomes" id="UP001178507"/>
    </source>
</evidence>
<proteinExistence type="predicted"/>
<dbReference type="Proteomes" id="UP001178507">
    <property type="component" value="Unassembled WGS sequence"/>
</dbReference>
<protein>
    <submittedName>
        <fullName evidence="1">Uncharacterized protein</fullName>
    </submittedName>
</protein>
<dbReference type="AlphaFoldDB" id="A0AA36NH08"/>
<name>A0AA36NH08_9DINO</name>
<sequence length="392" mass="43587">MVGGLLQGSNITLKPVTDVCIGRMMSNALNLFNDLEQAVRALAAGDKAKVADINLLSPAGQLAMTEPSLALERFYEGQSETCEEFALSVDEWMLLMTETTRLGGLAQSFARAFARWERMQTTAEQESFEAQRGELTSSLERLMLGSDQPPLPVQPSQELFRRMAEVVQPAVAALRGATSLAEAISRMGALEDVMKALLQTYADEVLKQEPSFPAQRVQVAMWQSVLAQTAYKEALLATYKLTGTSDMQSTMNQFETAQIQLKDGGGPVPRAIMLERRDLLTQWEAVQLSWARFKGVLIQGSSQLDMEAALQARKKLLWTSFDPLHRWCSKNRRFFKSKRRLFVRTSVRDMVAWRGSDSAERLVALSSRPKFRGSNPGFVGRLGCGSCFVCHS</sequence>
<evidence type="ECO:0000313" key="1">
    <source>
        <dbReference type="EMBL" id="CAJ1406777.1"/>
    </source>
</evidence>
<reference evidence="1" key="1">
    <citation type="submission" date="2023-08" db="EMBL/GenBank/DDBJ databases">
        <authorList>
            <person name="Chen Y."/>
            <person name="Shah S."/>
            <person name="Dougan E. K."/>
            <person name="Thang M."/>
            <person name="Chan C."/>
        </authorList>
    </citation>
    <scope>NUCLEOTIDE SEQUENCE</scope>
</reference>
<gene>
    <name evidence="1" type="ORF">EVOR1521_LOCUS28645</name>
</gene>
<accession>A0AA36NH08</accession>
<comment type="caution">
    <text evidence="1">The sequence shown here is derived from an EMBL/GenBank/DDBJ whole genome shotgun (WGS) entry which is preliminary data.</text>
</comment>
<organism evidence="1 2">
    <name type="scientific">Effrenium voratum</name>
    <dbReference type="NCBI Taxonomy" id="2562239"/>
    <lineage>
        <taxon>Eukaryota</taxon>
        <taxon>Sar</taxon>
        <taxon>Alveolata</taxon>
        <taxon>Dinophyceae</taxon>
        <taxon>Suessiales</taxon>
        <taxon>Symbiodiniaceae</taxon>
        <taxon>Effrenium</taxon>
    </lineage>
</organism>